<dbReference type="Proteomes" id="UP000008975">
    <property type="component" value="Chromosome"/>
</dbReference>
<organism evidence="2 3">
    <name type="scientific">Microbacterium testaceum (strain StLB037)</name>
    <dbReference type="NCBI Taxonomy" id="979556"/>
    <lineage>
        <taxon>Bacteria</taxon>
        <taxon>Bacillati</taxon>
        <taxon>Actinomycetota</taxon>
        <taxon>Actinomycetes</taxon>
        <taxon>Micrococcales</taxon>
        <taxon>Microbacteriaceae</taxon>
        <taxon>Microbacterium</taxon>
    </lineage>
</organism>
<dbReference type="eggNOG" id="COG4099">
    <property type="taxonomic scope" value="Bacteria"/>
</dbReference>
<name>E8NC30_MICTS</name>
<accession>E8NC30</accession>
<proteinExistence type="predicted"/>
<sequence length="576" mass="61667">MSLDRAAIPVAPADPEALRRCARALRQASTPLRLSAENILFSWGMLPEVYRAPESVDLQDAMTLIGPAAVEILTGIGLACTAVEILADELDAVTRERDALVARLDTRDILDRFAPPVSDDPFAQLLAADARADEEAEFRRACTALLDRYTEAVDACAAQLRAIPDIPWTLSAKLRVDEQTLTAESTSITDAAALPLLTRLAEHGGFDAARLLTEHPEWLAVIRRAHPAAIAQWWNALPAATATALITAMPAAIGNLDGVDIATRVAVNRSRAAARVEELRRERREAQLDADPLTARFRSPAAQADSRLRAIDAELAYFQAVQDGRKQLYAWDPDHGALIEMSGDPSRATSALFVVPGTNTQAASFFGDEPITRFADWQVRNASPGSVIAFTVMTGPMPQLDKPLTEGPQYNGFAQERGVEFANVVIGVSAAEPSLWTMSYEHSYASAVGSNAESYGATLDARFLAGGVGAVGPYVPNLDTAYYAAQAPDDINRSYAGLRLGGLGFDVPPESFPGITIVSSGIPGADPLKLVYGPVAPPFIIGDSVAHHNALMSDDEDLNGDVLHAVQKLLKDAKRS</sequence>
<dbReference type="RefSeq" id="WP_013586195.1">
    <property type="nucleotide sequence ID" value="NC_015125.1"/>
</dbReference>
<keyword evidence="1" id="KW-0175">Coiled coil</keyword>
<dbReference type="OrthoDB" id="5105307at2"/>
<dbReference type="HOGENOM" id="CLU_473124_0_0_11"/>
<feature type="coiled-coil region" evidence="1">
    <location>
        <begin position="269"/>
        <end position="296"/>
    </location>
</feature>
<dbReference type="EMBL" id="AP012052">
    <property type="protein sequence ID" value="BAJ76073.1"/>
    <property type="molecule type" value="Genomic_DNA"/>
</dbReference>
<protein>
    <submittedName>
        <fullName evidence="2">Uncharacterized protein</fullName>
    </submittedName>
</protein>
<dbReference type="KEGG" id="mts:MTES_3109"/>
<evidence type="ECO:0000313" key="2">
    <source>
        <dbReference type="EMBL" id="BAJ76073.1"/>
    </source>
</evidence>
<reference key="2">
    <citation type="submission" date="2011-02" db="EMBL/GenBank/DDBJ databases">
        <title>Genome sequence of Microbacterium testaceum StLB037.</title>
        <authorList>
            <person name="Morohoshi T."/>
            <person name="Wang W.Z."/>
            <person name="Someya N."/>
            <person name="Ikeda T."/>
        </authorList>
    </citation>
    <scope>NUCLEOTIDE SEQUENCE</scope>
    <source>
        <strain>StLB037</strain>
    </source>
</reference>
<reference evidence="2 3" key="1">
    <citation type="journal article" date="2011" name="J. Bacteriol.">
        <title>Genome sequence of Microbacterium testaceum StLB037, an N-acylhomoserine lactone-degrading bacterium isolated from potato leaves.</title>
        <authorList>
            <person name="Morohoshi T."/>
            <person name="Wang W.-Z."/>
            <person name="Someya N."/>
            <person name="Ikeda T."/>
        </authorList>
    </citation>
    <scope>NUCLEOTIDE SEQUENCE [LARGE SCALE GENOMIC DNA]</scope>
    <source>
        <strain evidence="2 3">StLB037</strain>
    </source>
</reference>
<dbReference type="STRING" id="979556.MTES_3109"/>
<dbReference type="AlphaFoldDB" id="E8NC30"/>
<gene>
    <name evidence="2" type="ordered locus">MTES_3109</name>
</gene>
<evidence type="ECO:0000313" key="3">
    <source>
        <dbReference type="Proteomes" id="UP000008975"/>
    </source>
</evidence>
<evidence type="ECO:0000256" key="1">
    <source>
        <dbReference type="SAM" id="Coils"/>
    </source>
</evidence>